<name>A0A6I4WG56_9ACTN</name>
<dbReference type="RefSeq" id="WP_161106116.1">
    <property type="nucleotide sequence ID" value="NZ_JBHLYI010000015.1"/>
</dbReference>
<dbReference type="OrthoDB" id="4553959at2"/>
<proteinExistence type="predicted"/>
<protein>
    <recommendedName>
        <fullName evidence="3">Guanylate cyclase domain-containing protein</fullName>
    </recommendedName>
</protein>
<organism evidence="1 2">
    <name type="scientific">Actinomadura rayongensis</name>
    <dbReference type="NCBI Taxonomy" id="1429076"/>
    <lineage>
        <taxon>Bacteria</taxon>
        <taxon>Bacillati</taxon>
        <taxon>Actinomycetota</taxon>
        <taxon>Actinomycetes</taxon>
        <taxon>Streptosporangiales</taxon>
        <taxon>Thermomonosporaceae</taxon>
        <taxon>Actinomadura</taxon>
    </lineage>
</organism>
<reference evidence="1 2" key="1">
    <citation type="submission" date="2019-12" db="EMBL/GenBank/DDBJ databases">
        <title>Nocardia macrotermitis sp. nov. and Nocardia aurantia sp. nov., isolated from the gut of the fungus growing-termite Macrotermes natalensis.</title>
        <authorList>
            <person name="Christine B."/>
            <person name="Rene B."/>
        </authorList>
    </citation>
    <scope>NUCLEOTIDE SEQUENCE [LARGE SCALE GENOMIC DNA]</scope>
    <source>
        <strain evidence="1 2">DSM 102126</strain>
    </source>
</reference>
<dbReference type="AlphaFoldDB" id="A0A6I4WG56"/>
<evidence type="ECO:0000313" key="2">
    <source>
        <dbReference type="Proteomes" id="UP000431901"/>
    </source>
</evidence>
<keyword evidence="2" id="KW-1185">Reference proteome</keyword>
<dbReference type="EMBL" id="WUTW01000009">
    <property type="protein sequence ID" value="MXQ67933.1"/>
    <property type="molecule type" value="Genomic_DNA"/>
</dbReference>
<dbReference type="Proteomes" id="UP000431901">
    <property type="component" value="Unassembled WGS sequence"/>
</dbReference>
<evidence type="ECO:0000313" key="1">
    <source>
        <dbReference type="EMBL" id="MXQ67933.1"/>
    </source>
</evidence>
<accession>A0A6I4WG56</accession>
<evidence type="ECO:0008006" key="3">
    <source>
        <dbReference type="Google" id="ProtNLM"/>
    </source>
</evidence>
<sequence length="211" mass="22559">MTALAEVPELAYGFVVGVDIERFSLLNAEGQRAAQSALGAALDEAAHRTGLDRDRWHRQVGGDGELAFPPVRTDGVLLVGRYPAELAGALARVNRARRGRPPLRVRMVVHHGTRAPGAFGPVGSAPILAARLLDSDALRARLRTGPGDLAFMVSERVFADVVQTGFGGLDPDAFERVVAATKNGPLTGYVARRLPAPPRGGGLFRRRTLRE</sequence>
<comment type="caution">
    <text evidence="1">The sequence shown here is derived from an EMBL/GenBank/DDBJ whole genome shotgun (WGS) entry which is preliminary data.</text>
</comment>
<gene>
    <name evidence="1" type="ORF">GQ466_28350</name>
</gene>